<keyword evidence="2" id="KW-1185">Reference proteome</keyword>
<name>A0ACD3AAF1_9AGAR</name>
<sequence>MTYRANSNDENDLRQGQRKRDRLARTHELEEAEPRRRFPQQHDMRLIPYAPQLPTPPATQGDCWSAPNGRVPNVRIESLFHFLHRKFFFFLEFFGKLCS</sequence>
<evidence type="ECO:0000313" key="1">
    <source>
        <dbReference type="EMBL" id="TFK62501.1"/>
    </source>
</evidence>
<dbReference type="EMBL" id="ML208577">
    <property type="protein sequence ID" value="TFK62501.1"/>
    <property type="molecule type" value="Genomic_DNA"/>
</dbReference>
<organism evidence="1 2">
    <name type="scientific">Pluteus cervinus</name>
    <dbReference type="NCBI Taxonomy" id="181527"/>
    <lineage>
        <taxon>Eukaryota</taxon>
        <taxon>Fungi</taxon>
        <taxon>Dikarya</taxon>
        <taxon>Basidiomycota</taxon>
        <taxon>Agaricomycotina</taxon>
        <taxon>Agaricomycetes</taxon>
        <taxon>Agaricomycetidae</taxon>
        <taxon>Agaricales</taxon>
        <taxon>Pluteineae</taxon>
        <taxon>Pluteaceae</taxon>
        <taxon>Pluteus</taxon>
    </lineage>
</organism>
<gene>
    <name evidence="1" type="ORF">BDN72DRAFT_386531</name>
</gene>
<dbReference type="Proteomes" id="UP000308600">
    <property type="component" value="Unassembled WGS sequence"/>
</dbReference>
<protein>
    <submittedName>
        <fullName evidence="1">Uncharacterized protein</fullName>
    </submittedName>
</protein>
<proteinExistence type="predicted"/>
<evidence type="ECO:0000313" key="2">
    <source>
        <dbReference type="Proteomes" id="UP000308600"/>
    </source>
</evidence>
<accession>A0ACD3AAF1</accession>
<reference evidence="1 2" key="1">
    <citation type="journal article" date="2019" name="Nat. Ecol. Evol.">
        <title>Megaphylogeny resolves global patterns of mushroom evolution.</title>
        <authorList>
            <person name="Varga T."/>
            <person name="Krizsan K."/>
            <person name="Foldi C."/>
            <person name="Dima B."/>
            <person name="Sanchez-Garcia M."/>
            <person name="Sanchez-Ramirez S."/>
            <person name="Szollosi G.J."/>
            <person name="Szarkandi J.G."/>
            <person name="Papp V."/>
            <person name="Albert L."/>
            <person name="Andreopoulos W."/>
            <person name="Angelini C."/>
            <person name="Antonin V."/>
            <person name="Barry K.W."/>
            <person name="Bougher N.L."/>
            <person name="Buchanan P."/>
            <person name="Buyck B."/>
            <person name="Bense V."/>
            <person name="Catcheside P."/>
            <person name="Chovatia M."/>
            <person name="Cooper J."/>
            <person name="Damon W."/>
            <person name="Desjardin D."/>
            <person name="Finy P."/>
            <person name="Geml J."/>
            <person name="Haridas S."/>
            <person name="Hughes K."/>
            <person name="Justo A."/>
            <person name="Karasinski D."/>
            <person name="Kautmanova I."/>
            <person name="Kiss B."/>
            <person name="Kocsube S."/>
            <person name="Kotiranta H."/>
            <person name="LaButti K.M."/>
            <person name="Lechner B.E."/>
            <person name="Liimatainen K."/>
            <person name="Lipzen A."/>
            <person name="Lukacs Z."/>
            <person name="Mihaltcheva S."/>
            <person name="Morgado L.N."/>
            <person name="Niskanen T."/>
            <person name="Noordeloos M.E."/>
            <person name="Ohm R.A."/>
            <person name="Ortiz-Santana B."/>
            <person name="Ovrebo C."/>
            <person name="Racz N."/>
            <person name="Riley R."/>
            <person name="Savchenko A."/>
            <person name="Shiryaev A."/>
            <person name="Soop K."/>
            <person name="Spirin V."/>
            <person name="Szebenyi C."/>
            <person name="Tomsovsky M."/>
            <person name="Tulloss R.E."/>
            <person name="Uehling J."/>
            <person name="Grigoriev I.V."/>
            <person name="Vagvolgyi C."/>
            <person name="Papp T."/>
            <person name="Martin F.M."/>
            <person name="Miettinen O."/>
            <person name="Hibbett D.S."/>
            <person name="Nagy L.G."/>
        </authorList>
    </citation>
    <scope>NUCLEOTIDE SEQUENCE [LARGE SCALE GENOMIC DNA]</scope>
    <source>
        <strain evidence="1 2">NL-1719</strain>
    </source>
</reference>